<dbReference type="Proteomes" id="UP000034739">
    <property type="component" value="Unassembled WGS sequence"/>
</dbReference>
<dbReference type="Pfam" id="PF20221">
    <property type="entry name" value="DUF6580"/>
    <property type="match status" value="1"/>
</dbReference>
<dbReference type="InterPro" id="IPR046487">
    <property type="entry name" value="DUF6580"/>
</dbReference>
<gene>
    <name evidence="2" type="ORF">UY16_C0002G0004</name>
</gene>
<keyword evidence="1" id="KW-0472">Membrane</keyword>
<organism evidence="2 3">
    <name type="scientific">Candidatus Gottesmanbacteria bacterium GW2011_GWA2_47_9</name>
    <dbReference type="NCBI Taxonomy" id="1618445"/>
    <lineage>
        <taxon>Bacteria</taxon>
        <taxon>Candidatus Gottesmaniibacteriota</taxon>
    </lineage>
</organism>
<sequence length="194" mass="21744">MSSQFLNRNHVNFSAVAVKMTYCMNTVILIFLGVLSRVVPHPANVTAVGGLAIFSGARLEFKKAIVVTLVTMFLSDIILGFHSVMWATYGSLGLAVMLGRFLQKRSSIKQIVTLTFVSSLLFYLITNFAVWAIPGSMYPKTLSGLLQSYIMALPFFRNSLLGDMGYSFIFFGAYEFVKMYKNIFVKKTYVKNSF</sequence>
<evidence type="ECO:0000313" key="3">
    <source>
        <dbReference type="Proteomes" id="UP000034739"/>
    </source>
</evidence>
<evidence type="ECO:0000313" key="2">
    <source>
        <dbReference type="EMBL" id="KKU88732.1"/>
    </source>
</evidence>
<feature type="transmembrane region" description="Helical" evidence="1">
    <location>
        <begin position="12"/>
        <end position="35"/>
    </location>
</feature>
<proteinExistence type="predicted"/>
<evidence type="ECO:0000256" key="1">
    <source>
        <dbReference type="SAM" id="Phobius"/>
    </source>
</evidence>
<name>A0A0G1U3U0_9BACT</name>
<feature type="transmembrane region" description="Helical" evidence="1">
    <location>
        <begin position="154"/>
        <end position="177"/>
    </location>
</feature>
<protein>
    <submittedName>
        <fullName evidence="2">Uncharacterized protein</fullName>
    </submittedName>
</protein>
<feature type="transmembrane region" description="Helical" evidence="1">
    <location>
        <begin position="77"/>
        <end position="99"/>
    </location>
</feature>
<feature type="transmembrane region" description="Helical" evidence="1">
    <location>
        <begin position="111"/>
        <end position="134"/>
    </location>
</feature>
<dbReference type="EMBL" id="LCOY01000002">
    <property type="protein sequence ID" value="KKU88732.1"/>
    <property type="molecule type" value="Genomic_DNA"/>
</dbReference>
<comment type="caution">
    <text evidence="2">The sequence shown here is derived from an EMBL/GenBank/DDBJ whole genome shotgun (WGS) entry which is preliminary data.</text>
</comment>
<reference evidence="2 3" key="1">
    <citation type="journal article" date="2015" name="Nature">
        <title>rRNA introns, odd ribosomes, and small enigmatic genomes across a large radiation of phyla.</title>
        <authorList>
            <person name="Brown C.T."/>
            <person name="Hug L.A."/>
            <person name="Thomas B.C."/>
            <person name="Sharon I."/>
            <person name="Castelle C.J."/>
            <person name="Singh A."/>
            <person name="Wilkins M.J."/>
            <person name="Williams K.H."/>
            <person name="Banfield J.F."/>
        </authorList>
    </citation>
    <scope>NUCLEOTIDE SEQUENCE [LARGE SCALE GENOMIC DNA]</scope>
</reference>
<accession>A0A0G1U3U0</accession>
<keyword evidence="1" id="KW-1133">Transmembrane helix</keyword>
<dbReference type="AlphaFoldDB" id="A0A0G1U3U0"/>
<keyword evidence="1" id="KW-0812">Transmembrane</keyword>